<dbReference type="InterPro" id="IPR007419">
    <property type="entry name" value="BFD-like_2Fe2S-bd_dom"/>
</dbReference>
<dbReference type="Gene3D" id="3.30.9.10">
    <property type="entry name" value="D-Amino Acid Oxidase, subunit A, domain 2"/>
    <property type="match status" value="1"/>
</dbReference>
<accession>A0ABT2SYU9</accession>
<dbReference type="EMBL" id="JAOQKJ010000001">
    <property type="protein sequence ID" value="MCU6743177.1"/>
    <property type="molecule type" value="Genomic_DNA"/>
</dbReference>
<proteinExistence type="predicted"/>
<dbReference type="PANTHER" id="PTHR42720">
    <property type="entry name" value="GLYCEROL-3-PHOSPHATE DEHYDROGENASE"/>
    <property type="match status" value="1"/>
</dbReference>
<dbReference type="Gene3D" id="3.50.50.60">
    <property type="entry name" value="FAD/NAD(P)-binding domain"/>
    <property type="match status" value="1"/>
</dbReference>
<comment type="cofactor">
    <cofactor evidence="1">
        <name>FAD</name>
        <dbReference type="ChEBI" id="CHEBI:57692"/>
    </cofactor>
</comment>
<evidence type="ECO:0000313" key="5">
    <source>
        <dbReference type="Proteomes" id="UP001652432"/>
    </source>
</evidence>
<dbReference type="InterPro" id="IPR006076">
    <property type="entry name" value="FAD-dep_OxRdtase"/>
</dbReference>
<reference evidence="4 5" key="1">
    <citation type="journal article" date="2021" name="ISME Commun">
        <title>Automated analysis of genomic sequences facilitates high-throughput and comprehensive description of bacteria.</title>
        <authorList>
            <person name="Hitch T.C.A."/>
        </authorList>
    </citation>
    <scope>NUCLEOTIDE SEQUENCE [LARGE SCALE GENOMIC DNA]</scope>
    <source>
        <strain evidence="4 5">Sanger_18</strain>
    </source>
</reference>
<dbReference type="SUPFAM" id="SSF51905">
    <property type="entry name" value="FAD/NAD(P)-binding domain"/>
    <property type="match status" value="1"/>
</dbReference>
<evidence type="ECO:0000259" key="2">
    <source>
        <dbReference type="Pfam" id="PF01266"/>
    </source>
</evidence>
<dbReference type="InterPro" id="IPR041854">
    <property type="entry name" value="BFD-like_2Fe2S-bd_dom_sf"/>
</dbReference>
<feature type="domain" description="FAD dependent oxidoreductase" evidence="2">
    <location>
        <begin position="3"/>
        <end position="355"/>
    </location>
</feature>
<dbReference type="InterPro" id="IPR001613">
    <property type="entry name" value="Flavin_amine_oxidase"/>
</dbReference>
<dbReference type="Pfam" id="PF01266">
    <property type="entry name" value="DAO"/>
    <property type="match status" value="1"/>
</dbReference>
<comment type="caution">
    <text evidence="4">The sequence shown here is derived from an EMBL/GenBank/DDBJ whole genome shotgun (WGS) entry which is preliminary data.</text>
</comment>
<gene>
    <name evidence="4" type="ORF">OCV77_01420</name>
</gene>
<name>A0ABT2SYU9_9FIRM</name>
<keyword evidence="5" id="KW-1185">Reference proteome</keyword>
<protein>
    <submittedName>
        <fullName evidence="4">NAD(P)/FAD-dependent oxidoreductase</fullName>
    </submittedName>
</protein>
<dbReference type="Gene3D" id="1.10.10.1100">
    <property type="entry name" value="BFD-like [2Fe-2S]-binding domain"/>
    <property type="match status" value="1"/>
</dbReference>
<dbReference type="InterPro" id="IPR052745">
    <property type="entry name" value="G3P_Oxidase/Oxidoreductase"/>
</dbReference>
<dbReference type="PANTHER" id="PTHR42720:SF1">
    <property type="entry name" value="GLYCEROL 3-PHOSPHATE OXIDASE"/>
    <property type="match status" value="1"/>
</dbReference>
<dbReference type="PRINTS" id="PR00757">
    <property type="entry name" value="AMINEOXDASEF"/>
</dbReference>
<evidence type="ECO:0000259" key="3">
    <source>
        <dbReference type="Pfam" id="PF04324"/>
    </source>
</evidence>
<dbReference type="RefSeq" id="WP_262572634.1">
    <property type="nucleotide sequence ID" value="NZ_JAOQKJ010000001.1"/>
</dbReference>
<feature type="domain" description="BFD-like [2Fe-2S]-binding" evidence="3">
    <location>
        <begin position="399"/>
        <end position="452"/>
    </location>
</feature>
<dbReference type="Pfam" id="PF04324">
    <property type="entry name" value="Fer2_BFD"/>
    <property type="match status" value="1"/>
</dbReference>
<sequence>MLDVVIIGAGVSGCAIARELSRERLQIAVLEKSTDVCEGTSKANSGIAHAGFDAKPGTLMARLNLKGSEMMEKLSKELDFPYKKNGSLVLCFDEKDMDKLEELKERGEKNGVREISILNQEELRKLEPEVGEGAVAALYAPTGAIICPFGLTIALAENAAVNGAEFHFGAEVTGIKKTENGYLVSTTKGGFETKTVINAAGVYADRIHNMVCYEEDRLTITPRKGEYQLFDKKVGNLVSHTLFQLPTVLGKGVLVTPTVHGNLLIGPTAEDIPDKDGTDTTAEGLSDIMQKASLSVKKIPAGAVITSFAGLRAHGDRGDFIIGEVKGAEGFFDVAGMESPGLTCAPAVGEYVAALVKDKLHPEKKEHFISTRKGIPSMALADESRKEKLIRQNPAYANVICRCEMVTEGEILDAIHRPLGATTTDGIKRRTRAGMGRCQAGFCLPKTIEILARELQVPVSEILKNEAGSSYLLPDEETEKGTDAGKGGCR</sequence>
<dbReference type="InterPro" id="IPR036188">
    <property type="entry name" value="FAD/NAD-bd_sf"/>
</dbReference>
<organism evidence="4 5">
    <name type="scientific">Suilimivivens aceti</name>
    <dbReference type="NCBI Taxonomy" id="2981774"/>
    <lineage>
        <taxon>Bacteria</taxon>
        <taxon>Bacillati</taxon>
        <taxon>Bacillota</taxon>
        <taxon>Clostridia</taxon>
        <taxon>Lachnospirales</taxon>
        <taxon>Lachnospiraceae</taxon>
        <taxon>Suilimivivens</taxon>
    </lineage>
</organism>
<dbReference type="Proteomes" id="UP001652432">
    <property type="component" value="Unassembled WGS sequence"/>
</dbReference>
<evidence type="ECO:0000313" key="4">
    <source>
        <dbReference type="EMBL" id="MCU6743177.1"/>
    </source>
</evidence>
<evidence type="ECO:0000256" key="1">
    <source>
        <dbReference type="ARBA" id="ARBA00001974"/>
    </source>
</evidence>
<dbReference type="CDD" id="cd19946">
    <property type="entry name" value="GlpA-like_Fer2_BFD-like"/>
    <property type="match status" value="1"/>
</dbReference>